<dbReference type="AlphaFoldDB" id="H3KFI2"/>
<name>H3KFI2_9BURK</name>
<accession>H3KFI2</accession>
<dbReference type="EMBL" id="AFBQ01000218">
    <property type="protein sequence ID" value="EHY31139.1"/>
    <property type="molecule type" value="Genomic_DNA"/>
</dbReference>
<dbReference type="OrthoDB" id="8779547at2"/>
<dbReference type="RefSeq" id="WP_008542489.1">
    <property type="nucleotide sequence ID" value="NZ_JH604974.1"/>
</dbReference>
<reference evidence="1 2" key="1">
    <citation type="submission" date="2011-11" db="EMBL/GenBank/DDBJ databases">
        <authorList>
            <person name="Weinstock G."/>
            <person name="Sodergren E."/>
            <person name="Clifton S."/>
            <person name="Fulton L."/>
            <person name="Fulton B."/>
            <person name="Courtney L."/>
            <person name="Fronick C."/>
            <person name="Harrison M."/>
            <person name="Strong C."/>
            <person name="Farmer C."/>
            <person name="Delahaunty K."/>
            <person name="Markovic C."/>
            <person name="Hall O."/>
            <person name="Minx P."/>
            <person name="Tomlinson C."/>
            <person name="Mitreva M."/>
            <person name="Hou S."/>
            <person name="Chen J."/>
            <person name="Wollam A."/>
            <person name="Pepin K.H."/>
            <person name="Johnson M."/>
            <person name="Bhonagiri V."/>
            <person name="Zhang X."/>
            <person name="Suruliraj S."/>
            <person name="Warren W."/>
            <person name="Chinwalla A."/>
            <person name="Mardis E.R."/>
            <person name="Wilson R.K."/>
        </authorList>
    </citation>
    <scope>NUCLEOTIDE SEQUENCE [LARGE SCALE GENOMIC DNA]</scope>
    <source>
        <strain evidence="1 2">YIT 11816</strain>
    </source>
</reference>
<protein>
    <submittedName>
        <fullName evidence="1">Transcriptional regulator, AlpA family</fullName>
    </submittedName>
</protein>
<dbReference type="PATRIC" id="fig|762967.3.peg.1180"/>
<dbReference type="InterPro" id="IPR052931">
    <property type="entry name" value="Prophage_regulatory_activator"/>
</dbReference>
<dbReference type="Gene3D" id="1.10.238.160">
    <property type="match status" value="1"/>
</dbReference>
<dbReference type="STRING" id="762967.HMPREF9440_01499"/>
<dbReference type="PANTHER" id="PTHR36154:SF1">
    <property type="entry name" value="DNA-BINDING TRANSCRIPTIONAL ACTIVATOR ALPA"/>
    <property type="match status" value="1"/>
</dbReference>
<keyword evidence="2" id="KW-1185">Reference proteome</keyword>
<dbReference type="PANTHER" id="PTHR36154">
    <property type="entry name" value="DNA-BINDING TRANSCRIPTIONAL ACTIVATOR ALPA"/>
    <property type="match status" value="1"/>
</dbReference>
<evidence type="ECO:0000313" key="1">
    <source>
        <dbReference type="EMBL" id="EHY31139.1"/>
    </source>
</evidence>
<dbReference type="Pfam" id="PF05930">
    <property type="entry name" value="Phage_AlpA"/>
    <property type="match status" value="1"/>
</dbReference>
<sequence>MTDHTTLPAWLPSEHAERLEALRASDPGFIRLPRVVALTGLSKSTVWDRSRLGTFPAPVKIGEHATAWKKAEVLAWMESRPSALGSVA</sequence>
<comment type="caution">
    <text evidence="1">The sequence shown here is derived from an EMBL/GenBank/DDBJ whole genome shotgun (WGS) entry which is preliminary data.</text>
</comment>
<organism evidence="1 2">
    <name type="scientific">Sutterella parvirubra YIT 11816</name>
    <dbReference type="NCBI Taxonomy" id="762967"/>
    <lineage>
        <taxon>Bacteria</taxon>
        <taxon>Pseudomonadati</taxon>
        <taxon>Pseudomonadota</taxon>
        <taxon>Betaproteobacteria</taxon>
        <taxon>Burkholderiales</taxon>
        <taxon>Sutterellaceae</taxon>
        <taxon>Sutterella</taxon>
    </lineage>
</organism>
<evidence type="ECO:0000313" key="2">
    <source>
        <dbReference type="Proteomes" id="UP000004956"/>
    </source>
</evidence>
<gene>
    <name evidence="1" type="ORF">HMPREF9440_01499</name>
</gene>
<dbReference type="Proteomes" id="UP000004956">
    <property type="component" value="Unassembled WGS sequence"/>
</dbReference>
<proteinExistence type="predicted"/>
<dbReference type="HOGENOM" id="CLU_140176_15_0_4"/>
<dbReference type="InterPro" id="IPR010260">
    <property type="entry name" value="AlpA"/>
</dbReference>